<protein>
    <recommendedName>
        <fullName evidence="7">DNA repair protein RAD51 homolog 3</fullName>
    </recommendedName>
</protein>
<evidence type="ECO:0000256" key="7">
    <source>
        <dbReference type="ARBA" id="ARBA00040674"/>
    </source>
</evidence>
<dbReference type="InterPro" id="IPR003593">
    <property type="entry name" value="AAA+_ATPase"/>
</dbReference>
<feature type="region of interest" description="Disordered" evidence="8">
    <location>
        <begin position="71"/>
        <end position="124"/>
    </location>
</feature>
<evidence type="ECO:0000256" key="5">
    <source>
        <dbReference type="ARBA" id="ARBA00023204"/>
    </source>
</evidence>
<evidence type="ECO:0000256" key="4">
    <source>
        <dbReference type="ARBA" id="ARBA00022840"/>
    </source>
</evidence>
<keyword evidence="4" id="KW-0067">ATP-binding</keyword>
<accession>F2RYZ6</accession>
<evidence type="ECO:0000259" key="9">
    <source>
        <dbReference type="PROSITE" id="PS50162"/>
    </source>
</evidence>
<dbReference type="GO" id="GO:0140664">
    <property type="term" value="F:ATP-dependent DNA damage sensor activity"/>
    <property type="evidence" value="ECO:0007669"/>
    <property type="project" value="InterPro"/>
</dbReference>
<dbReference type="InterPro" id="IPR052093">
    <property type="entry name" value="HR_Repair_Mediator"/>
</dbReference>
<keyword evidence="11" id="KW-1185">Reference proteome</keyword>
<dbReference type="Pfam" id="PF08423">
    <property type="entry name" value="Rad51"/>
    <property type="match status" value="1"/>
</dbReference>
<dbReference type="Gene3D" id="3.40.50.300">
    <property type="entry name" value="P-loop containing nucleotide triphosphate hydrolases"/>
    <property type="match status" value="1"/>
</dbReference>
<feature type="region of interest" description="Disordered" evidence="8">
    <location>
        <begin position="357"/>
        <end position="440"/>
    </location>
</feature>
<keyword evidence="2" id="KW-0547">Nucleotide-binding</keyword>
<dbReference type="GO" id="GO:0007131">
    <property type="term" value="P:reciprocal meiotic recombination"/>
    <property type="evidence" value="ECO:0007669"/>
    <property type="project" value="TreeGrafter"/>
</dbReference>
<feature type="compositionally biased region" description="Acidic residues" evidence="8">
    <location>
        <begin position="397"/>
        <end position="409"/>
    </location>
</feature>
<organism evidence="10 11">
    <name type="scientific">Trichophyton tonsurans (strain CBS 112818)</name>
    <name type="common">Scalp ringworm fungus</name>
    <dbReference type="NCBI Taxonomy" id="647933"/>
    <lineage>
        <taxon>Eukaryota</taxon>
        <taxon>Fungi</taxon>
        <taxon>Dikarya</taxon>
        <taxon>Ascomycota</taxon>
        <taxon>Pezizomycotina</taxon>
        <taxon>Eurotiomycetes</taxon>
        <taxon>Eurotiomycetidae</taxon>
        <taxon>Onygenales</taxon>
        <taxon>Arthrodermataceae</taxon>
        <taxon>Trichophyton</taxon>
    </lineage>
</organism>
<dbReference type="PANTHER" id="PTHR46239">
    <property type="entry name" value="DNA REPAIR PROTEIN RAD51 HOMOLOG 3 RAD51C"/>
    <property type="match status" value="1"/>
</dbReference>
<dbReference type="SMART" id="SM00382">
    <property type="entry name" value="AAA"/>
    <property type="match status" value="1"/>
</dbReference>
<evidence type="ECO:0000256" key="1">
    <source>
        <dbReference type="ARBA" id="ARBA00004123"/>
    </source>
</evidence>
<comment type="subcellular location">
    <subcellularLocation>
        <location evidence="1">Nucleus</location>
    </subcellularLocation>
</comment>
<dbReference type="GO" id="GO:0005524">
    <property type="term" value="F:ATP binding"/>
    <property type="evidence" value="ECO:0007669"/>
    <property type="project" value="UniProtKB-KW"/>
</dbReference>
<evidence type="ECO:0000256" key="3">
    <source>
        <dbReference type="ARBA" id="ARBA00022763"/>
    </source>
</evidence>
<feature type="compositionally biased region" description="Polar residues" evidence="8">
    <location>
        <begin position="413"/>
        <end position="422"/>
    </location>
</feature>
<evidence type="ECO:0000256" key="6">
    <source>
        <dbReference type="ARBA" id="ARBA00023242"/>
    </source>
</evidence>
<dbReference type="InterPro" id="IPR020588">
    <property type="entry name" value="RecA_ATP-bd"/>
</dbReference>
<dbReference type="GO" id="GO:0000400">
    <property type="term" value="F:four-way junction DNA binding"/>
    <property type="evidence" value="ECO:0007669"/>
    <property type="project" value="TreeGrafter"/>
</dbReference>
<dbReference type="Proteomes" id="UP000009172">
    <property type="component" value="Unassembled WGS sequence"/>
</dbReference>
<dbReference type="SUPFAM" id="SSF52540">
    <property type="entry name" value="P-loop containing nucleoside triphosphate hydrolases"/>
    <property type="match status" value="1"/>
</dbReference>
<keyword evidence="3" id="KW-0227">DNA damage</keyword>
<gene>
    <name evidence="10" type="ORF">TESG_03985</name>
</gene>
<dbReference type="PANTHER" id="PTHR46239:SF1">
    <property type="entry name" value="DNA REPAIR PROTEIN RAD51 HOMOLOG 3"/>
    <property type="match status" value="1"/>
</dbReference>
<feature type="compositionally biased region" description="Polar residues" evidence="8">
    <location>
        <begin position="1"/>
        <end position="28"/>
    </location>
</feature>
<dbReference type="InterPro" id="IPR027417">
    <property type="entry name" value="P-loop_NTPase"/>
</dbReference>
<feature type="region of interest" description="Disordered" evidence="8">
    <location>
        <begin position="1"/>
        <end position="34"/>
    </location>
</feature>
<evidence type="ECO:0000256" key="2">
    <source>
        <dbReference type="ARBA" id="ARBA00022741"/>
    </source>
</evidence>
<feature type="domain" description="RecA family profile 1" evidence="9">
    <location>
        <begin position="82"/>
        <end position="277"/>
    </location>
</feature>
<evidence type="ECO:0000313" key="10">
    <source>
        <dbReference type="EMBL" id="EGD96545.1"/>
    </source>
</evidence>
<keyword evidence="6" id="KW-0539">Nucleus</keyword>
<dbReference type="PROSITE" id="PS50162">
    <property type="entry name" value="RECA_2"/>
    <property type="match status" value="1"/>
</dbReference>
<dbReference type="GO" id="GO:0033063">
    <property type="term" value="C:Rad51B-Rad51C-Rad51D-XRCC2 complex"/>
    <property type="evidence" value="ECO:0007669"/>
    <property type="project" value="TreeGrafter"/>
</dbReference>
<dbReference type="GO" id="GO:0000707">
    <property type="term" value="P:meiotic DNA recombinase assembly"/>
    <property type="evidence" value="ECO:0007669"/>
    <property type="project" value="TreeGrafter"/>
</dbReference>
<dbReference type="GO" id="GO:0033065">
    <property type="term" value="C:Rad51C-XRCC3 complex"/>
    <property type="evidence" value="ECO:0007669"/>
    <property type="project" value="TreeGrafter"/>
</dbReference>
<evidence type="ECO:0000256" key="8">
    <source>
        <dbReference type="SAM" id="MobiDB-lite"/>
    </source>
</evidence>
<sequence>MNRDTANFQATPTLHSQNPSQLLSSSTGRAPLSTGLPHLDKALIPPVNHAANTPADILPAASQFALPGWTQLGPSAAGAEGGNGNVDSGSNENGDAEGPQTPLSPGIRRGEITELSGPRGSGKTSLAMTAAVNALKQGETVIWIDTAGPMCMSRFEKMLSRDSTPLETQDRLRNLLHFQPTTLAHLLALISHPIADFPPPNTGLIVVDSISCLFGSEFRSKLPAKLSKAKDLHGTGSRASKEAQESKLWWRLIGSLSSNLNGLASQFDCAVIVVNEMVTRGVREKFGMARIRIAEVFRAGKKAVLPRAVERIVPFLVEDKGLVEFMRLPISLGGTRGTVTPVSAKRKLDGDELLGALPRRPKIELDSEGEDEEEEEEEEKKLEEKPARTSLPTEIMDSQDEEEDEEWLEAVDLQSSTEPNTQQEEDDTEQLLRSMVEGDV</sequence>
<evidence type="ECO:0000313" key="11">
    <source>
        <dbReference type="Proteomes" id="UP000009172"/>
    </source>
</evidence>
<dbReference type="OrthoDB" id="5957327at2759"/>
<dbReference type="GO" id="GO:0005657">
    <property type="term" value="C:replication fork"/>
    <property type="evidence" value="ECO:0007669"/>
    <property type="project" value="TreeGrafter"/>
</dbReference>
<name>F2RYZ6_TRIT1</name>
<proteinExistence type="predicted"/>
<dbReference type="HOGENOM" id="CLU_043547_2_1_1"/>
<dbReference type="GO" id="GO:0008821">
    <property type="term" value="F:crossover junction DNA endonuclease activity"/>
    <property type="evidence" value="ECO:0007669"/>
    <property type="project" value="TreeGrafter"/>
</dbReference>
<dbReference type="CDD" id="cd01393">
    <property type="entry name" value="RecA-like"/>
    <property type="match status" value="1"/>
</dbReference>
<reference evidence="11" key="1">
    <citation type="journal article" date="2012" name="MBio">
        <title>Comparative genome analysis of Trichophyton rubrum and related dermatophytes reveals candidate genes involved in infection.</title>
        <authorList>
            <person name="Martinez D.A."/>
            <person name="Oliver B.G."/>
            <person name="Graeser Y."/>
            <person name="Goldberg J.M."/>
            <person name="Li W."/>
            <person name="Martinez-Rossi N.M."/>
            <person name="Monod M."/>
            <person name="Shelest E."/>
            <person name="Barton R.C."/>
            <person name="Birch E."/>
            <person name="Brakhage A.A."/>
            <person name="Chen Z."/>
            <person name="Gurr S.J."/>
            <person name="Heiman D."/>
            <person name="Heitman J."/>
            <person name="Kosti I."/>
            <person name="Rossi A."/>
            <person name="Saif S."/>
            <person name="Samalova M."/>
            <person name="Saunders C.W."/>
            <person name="Shea T."/>
            <person name="Summerbell R.C."/>
            <person name="Xu J."/>
            <person name="Young S."/>
            <person name="Zeng Q."/>
            <person name="Birren B.W."/>
            <person name="Cuomo C.A."/>
            <person name="White T.C."/>
        </authorList>
    </citation>
    <scope>NUCLEOTIDE SEQUENCE [LARGE SCALE GENOMIC DNA]</scope>
    <source>
        <strain evidence="11">CBS 112818</strain>
    </source>
</reference>
<feature type="compositionally biased region" description="Acidic residues" evidence="8">
    <location>
        <begin position="366"/>
        <end position="378"/>
    </location>
</feature>
<dbReference type="AlphaFoldDB" id="F2RYZ6"/>
<dbReference type="InterPro" id="IPR013632">
    <property type="entry name" value="Rad51_C"/>
</dbReference>
<dbReference type="EMBL" id="GG698495">
    <property type="protein sequence ID" value="EGD96545.1"/>
    <property type="molecule type" value="Genomic_DNA"/>
</dbReference>
<keyword evidence="5" id="KW-0234">DNA repair</keyword>